<feature type="region of interest" description="Disordered" evidence="4">
    <location>
        <begin position="533"/>
        <end position="558"/>
    </location>
</feature>
<feature type="region of interest" description="Disordered" evidence="4">
    <location>
        <begin position="581"/>
        <end position="652"/>
    </location>
</feature>
<dbReference type="InterPro" id="IPR002110">
    <property type="entry name" value="Ankyrin_rpt"/>
</dbReference>
<proteinExistence type="predicted"/>
<dbReference type="EMBL" id="JAODUO010001273">
    <property type="protein sequence ID" value="KAK2167451.1"/>
    <property type="molecule type" value="Genomic_DNA"/>
</dbReference>
<dbReference type="AlphaFoldDB" id="A0AAD9KA82"/>
<dbReference type="PRINTS" id="PR01415">
    <property type="entry name" value="ANKYRIN"/>
</dbReference>
<protein>
    <recommendedName>
        <fullName evidence="5">SAM domain-containing protein</fullName>
    </recommendedName>
</protein>
<dbReference type="InterPro" id="IPR001660">
    <property type="entry name" value="SAM"/>
</dbReference>
<dbReference type="Gene3D" id="1.10.150.50">
    <property type="entry name" value="Transcription Factor, Ets-1"/>
    <property type="match status" value="1"/>
</dbReference>
<feature type="repeat" description="ANK" evidence="3">
    <location>
        <begin position="35"/>
        <end position="67"/>
    </location>
</feature>
<evidence type="ECO:0000313" key="7">
    <source>
        <dbReference type="Proteomes" id="UP001209878"/>
    </source>
</evidence>
<dbReference type="Pfam" id="PF12796">
    <property type="entry name" value="Ank_2"/>
    <property type="match status" value="4"/>
</dbReference>
<feature type="repeat" description="ANK" evidence="3">
    <location>
        <begin position="139"/>
        <end position="171"/>
    </location>
</feature>
<feature type="repeat" description="ANK" evidence="3">
    <location>
        <begin position="309"/>
        <end position="341"/>
    </location>
</feature>
<feature type="compositionally biased region" description="Low complexity" evidence="4">
    <location>
        <begin position="582"/>
        <end position="629"/>
    </location>
</feature>
<dbReference type="PROSITE" id="PS50105">
    <property type="entry name" value="SAM_DOMAIN"/>
    <property type="match status" value="1"/>
</dbReference>
<keyword evidence="2 3" id="KW-0040">ANK repeat</keyword>
<dbReference type="Gene3D" id="1.25.40.20">
    <property type="entry name" value="Ankyrin repeat-containing domain"/>
    <property type="match status" value="3"/>
</dbReference>
<evidence type="ECO:0000256" key="2">
    <source>
        <dbReference type="ARBA" id="ARBA00023043"/>
    </source>
</evidence>
<feature type="repeat" description="ANK" evidence="3">
    <location>
        <begin position="275"/>
        <end position="307"/>
    </location>
</feature>
<dbReference type="Proteomes" id="UP001209878">
    <property type="component" value="Unassembled WGS sequence"/>
</dbReference>
<feature type="compositionally biased region" description="Low complexity" evidence="4">
    <location>
        <begin position="670"/>
        <end position="681"/>
    </location>
</feature>
<keyword evidence="7" id="KW-1185">Reference proteome</keyword>
<feature type="domain" description="SAM" evidence="5">
    <location>
        <begin position="716"/>
        <end position="779"/>
    </location>
</feature>
<dbReference type="SMART" id="SM00248">
    <property type="entry name" value="ANK"/>
    <property type="match status" value="10"/>
</dbReference>
<feature type="repeat" description="ANK" evidence="3">
    <location>
        <begin position="68"/>
        <end position="100"/>
    </location>
</feature>
<accession>A0AAD9KA82</accession>
<feature type="compositionally biased region" description="Polar residues" evidence="4">
    <location>
        <begin position="446"/>
        <end position="455"/>
    </location>
</feature>
<feature type="region of interest" description="Disordered" evidence="4">
    <location>
        <begin position="668"/>
        <end position="715"/>
    </location>
</feature>
<gene>
    <name evidence="6" type="ORF">NP493_1277g00042</name>
</gene>
<dbReference type="PROSITE" id="PS50297">
    <property type="entry name" value="ANK_REP_REGION"/>
    <property type="match status" value="6"/>
</dbReference>
<feature type="repeat" description="ANK" evidence="3">
    <location>
        <begin position="173"/>
        <end position="205"/>
    </location>
</feature>
<sequence>MDDVSQLLAACEEGSVKTVESLLDQGMCVDSTDESEITPLQVAAANGHEQLVRQLLMRGAALDKPNAMGWTPLLHAARYGHIHVASRLLQNQADINARTKLGANAIMLAARGGHLPTCKCLVEAGIDLCPSTGVGSTACEFTPVMAAAHYGHDTVVRYLLDRGFDVNSRTPSMGVSALMLTALNGHMTTAQVLIERGADPNFTNVNGQTALDIATARGHREVRGYLDRKTSNKPHRATEDVKPDIIEAVKQGVVVRVDEILRDDVTQRDACSPEDGATPLMFAAMTGRLDICQVLLKSGCDINKQDTVSGWTALMQGIYHGKKAVAKFLINAGADVLIPAKNGCTAFDMASLIDDVDTELYRLMAAKAVQINRTEKKSKTWSNSSRQSSTVSAVTDLEHKYEAGNVEQQKNGLKAWWSRMSNRFRNLKLGRTFNFSTNRLAPHPEGSSSTNSSDTILKRSPALSNRLTSTNKKGVKVDVTEMTSAISTITSYDTMLLETQESAAVYTLGMNSVSPSIQDRTIKPVIPPFLPPPTFETDRPRMPPVSSRRSIASFGSTSTLTSARPIVPPVKLLQSYSTQNLASTPASPSASLRLQHSNNASPSSSGGASGVSVFTRSRSSATSSTLTAGSDRKLGSLRDSSSSTLQPQFPPINSPNFLAMQHYYRSANASSSHTRSRGGSSKDTSSTLTPMTAHTPRVSGTGHGNRVSPQPTITVADDDDLSSILKMLSLERYQPIFEEQEVDMEAFLTLTENDLQEIGISQETSRNQILSAISELNSGKGRERQNYQECMSQFDTMYLRNAGSDTADCWSMQDDDARTTELTKPCVS</sequence>
<evidence type="ECO:0000256" key="1">
    <source>
        <dbReference type="ARBA" id="ARBA00022737"/>
    </source>
</evidence>
<comment type="caution">
    <text evidence="6">The sequence shown here is derived from an EMBL/GenBank/DDBJ whole genome shotgun (WGS) entry which is preliminary data.</text>
</comment>
<dbReference type="PROSITE" id="PS50088">
    <property type="entry name" value="ANK_REPEAT"/>
    <property type="match status" value="6"/>
</dbReference>
<dbReference type="Pfam" id="PF07647">
    <property type="entry name" value="SAM_2"/>
    <property type="match status" value="1"/>
</dbReference>
<keyword evidence="1" id="KW-0677">Repeat</keyword>
<feature type="compositionally biased region" description="Polar residues" evidence="4">
    <location>
        <begin position="682"/>
        <end position="692"/>
    </location>
</feature>
<dbReference type="InterPro" id="IPR013761">
    <property type="entry name" value="SAM/pointed_sf"/>
</dbReference>
<reference evidence="6" key="1">
    <citation type="journal article" date="2023" name="Mol. Biol. Evol.">
        <title>Third-Generation Sequencing Reveals the Adaptive Role of the Epigenome in Three Deep-Sea Polychaetes.</title>
        <authorList>
            <person name="Perez M."/>
            <person name="Aroh O."/>
            <person name="Sun Y."/>
            <person name="Lan Y."/>
            <person name="Juniper S.K."/>
            <person name="Young C.R."/>
            <person name="Angers B."/>
            <person name="Qian P.Y."/>
        </authorList>
    </citation>
    <scope>NUCLEOTIDE SEQUENCE</scope>
    <source>
        <strain evidence="6">R07B-5</strain>
    </source>
</reference>
<feature type="region of interest" description="Disordered" evidence="4">
    <location>
        <begin position="438"/>
        <end position="469"/>
    </location>
</feature>
<evidence type="ECO:0000256" key="4">
    <source>
        <dbReference type="SAM" id="MobiDB-lite"/>
    </source>
</evidence>
<dbReference type="SMART" id="SM00454">
    <property type="entry name" value="SAM"/>
    <property type="match status" value="1"/>
</dbReference>
<dbReference type="InterPro" id="IPR036770">
    <property type="entry name" value="Ankyrin_rpt-contain_sf"/>
</dbReference>
<dbReference type="PANTHER" id="PTHR24198:SF165">
    <property type="entry name" value="ANKYRIN REPEAT-CONTAINING PROTEIN-RELATED"/>
    <property type="match status" value="1"/>
</dbReference>
<evidence type="ECO:0000259" key="5">
    <source>
        <dbReference type="PROSITE" id="PS50105"/>
    </source>
</evidence>
<name>A0AAD9KA82_RIDPI</name>
<dbReference type="PANTHER" id="PTHR24198">
    <property type="entry name" value="ANKYRIN REPEAT AND PROTEIN KINASE DOMAIN-CONTAINING PROTEIN"/>
    <property type="match status" value="1"/>
</dbReference>
<organism evidence="6 7">
    <name type="scientific">Ridgeia piscesae</name>
    <name type="common">Tubeworm</name>
    <dbReference type="NCBI Taxonomy" id="27915"/>
    <lineage>
        <taxon>Eukaryota</taxon>
        <taxon>Metazoa</taxon>
        <taxon>Spiralia</taxon>
        <taxon>Lophotrochozoa</taxon>
        <taxon>Annelida</taxon>
        <taxon>Polychaeta</taxon>
        <taxon>Sedentaria</taxon>
        <taxon>Canalipalpata</taxon>
        <taxon>Sabellida</taxon>
        <taxon>Siboglinidae</taxon>
        <taxon>Ridgeia</taxon>
    </lineage>
</organism>
<evidence type="ECO:0000256" key="3">
    <source>
        <dbReference type="PROSITE-ProRule" id="PRU00023"/>
    </source>
</evidence>
<feature type="compositionally biased region" description="Polar residues" evidence="4">
    <location>
        <begin position="638"/>
        <end position="647"/>
    </location>
</feature>
<dbReference type="SUPFAM" id="SSF48403">
    <property type="entry name" value="Ankyrin repeat"/>
    <property type="match status" value="1"/>
</dbReference>
<dbReference type="SUPFAM" id="SSF47769">
    <property type="entry name" value="SAM/Pointed domain"/>
    <property type="match status" value="1"/>
</dbReference>
<evidence type="ECO:0000313" key="6">
    <source>
        <dbReference type="EMBL" id="KAK2167451.1"/>
    </source>
</evidence>